<evidence type="ECO:0000259" key="1">
    <source>
        <dbReference type="PROSITE" id="PS50994"/>
    </source>
</evidence>
<keyword evidence="3" id="KW-1185">Reference proteome</keyword>
<dbReference type="SUPFAM" id="SSF53098">
    <property type="entry name" value="Ribonuclease H-like"/>
    <property type="match status" value="1"/>
</dbReference>
<dbReference type="Gene3D" id="3.30.420.10">
    <property type="entry name" value="Ribonuclease H-like superfamily/Ribonuclease H"/>
    <property type="match status" value="1"/>
</dbReference>
<dbReference type="EMBL" id="JBEDUW010000006">
    <property type="protein sequence ID" value="KAK9921979.1"/>
    <property type="molecule type" value="Genomic_DNA"/>
</dbReference>
<dbReference type="InterPro" id="IPR001584">
    <property type="entry name" value="Integrase_cat-core"/>
</dbReference>
<dbReference type="PANTHER" id="PTHR48475:SF1">
    <property type="entry name" value="RNASE H TYPE-1 DOMAIN-CONTAINING PROTEIN"/>
    <property type="match status" value="1"/>
</dbReference>
<dbReference type="AlphaFoldDB" id="A0AAW1WDC2"/>
<dbReference type="GO" id="GO:0015074">
    <property type="term" value="P:DNA integration"/>
    <property type="evidence" value="ECO:0007669"/>
    <property type="project" value="InterPro"/>
</dbReference>
<comment type="caution">
    <text evidence="2">The sequence shown here is derived from an EMBL/GenBank/DDBJ whole genome shotgun (WGS) entry which is preliminary data.</text>
</comment>
<dbReference type="InterPro" id="IPR036397">
    <property type="entry name" value="RNaseH_sf"/>
</dbReference>
<dbReference type="InterPro" id="IPR012337">
    <property type="entry name" value="RNaseH-like_sf"/>
</dbReference>
<name>A0AAW1WDC2_RUBAR</name>
<dbReference type="GO" id="GO:0003676">
    <property type="term" value="F:nucleic acid binding"/>
    <property type="evidence" value="ECO:0007669"/>
    <property type="project" value="InterPro"/>
</dbReference>
<organism evidence="2 3">
    <name type="scientific">Rubus argutus</name>
    <name type="common">Southern blackberry</name>
    <dbReference type="NCBI Taxonomy" id="59490"/>
    <lineage>
        <taxon>Eukaryota</taxon>
        <taxon>Viridiplantae</taxon>
        <taxon>Streptophyta</taxon>
        <taxon>Embryophyta</taxon>
        <taxon>Tracheophyta</taxon>
        <taxon>Spermatophyta</taxon>
        <taxon>Magnoliopsida</taxon>
        <taxon>eudicotyledons</taxon>
        <taxon>Gunneridae</taxon>
        <taxon>Pentapetalae</taxon>
        <taxon>rosids</taxon>
        <taxon>fabids</taxon>
        <taxon>Rosales</taxon>
        <taxon>Rosaceae</taxon>
        <taxon>Rosoideae</taxon>
        <taxon>Rosoideae incertae sedis</taxon>
        <taxon>Rubus</taxon>
    </lineage>
</organism>
<evidence type="ECO:0000313" key="2">
    <source>
        <dbReference type="EMBL" id="KAK9921979.1"/>
    </source>
</evidence>
<evidence type="ECO:0000313" key="3">
    <source>
        <dbReference type="Proteomes" id="UP001457282"/>
    </source>
</evidence>
<sequence length="301" mass="34591">MQKDAHLKVKRRHTCQAHANLSHKPPTLLQDIRTPWPFHTWGLDFIGKINPSSDGHVWIITATEFFTKHEIPYKIIIDNATSFVNQEVTKMLKAYEIKHRKSTPYYPQGNGQAEATNKTLLRILSKMVSEYKQGWSVHLPDALWAYRTSPRSATGFSPYSLVYGSEAVSPVEIAVPTARVLAINDVEWDVQSCSDWRRMDLEAADERRQQAEEKMMSYCKGVTQAYNRTVKEQIFKEGDLVLKTVDWVRKQISGPSNFAPQWEGPFIIKESYSSGYYVLASIEDETFLSSINGKWLKPYYC</sequence>
<protein>
    <recommendedName>
        <fullName evidence="1">Integrase catalytic domain-containing protein</fullName>
    </recommendedName>
</protein>
<proteinExistence type="predicted"/>
<feature type="domain" description="Integrase catalytic" evidence="1">
    <location>
        <begin position="65"/>
        <end position="166"/>
    </location>
</feature>
<reference evidence="2 3" key="1">
    <citation type="journal article" date="2023" name="G3 (Bethesda)">
        <title>A chromosome-length genome assembly and annotation of blackberry (Rubus argutus, cv. 'Hillquist').</title>
        <authorList>
            <person name="Bruna T."/>
            <person name="Aryal R."/>
            <person name="Dudchenko O."/>
            <person name="Sargent D.J."/>
            <person name="Mead D."/>
            <person name="Buti M."/>
            <person name="Cavallini A."/>
            <person name="Hytonen T."/>
            <person name="Andres J."/>
            <person name="Pham M."/>
            <person name="Weisz D."/>
            <person name="Mascagni F."/>
            <person name="Usai G."/>
            <person name="Natali L."/>
            <person name="Bassil N."/>
            <person name="Fernandez G.E."/>
            <person name="Lomsadze A."/>
            <person name="Armour M."/>
            <person name="Olukolu B."/>
            <person name="Poorten T."/>
            <person name="Britton C."/>
            <person name="Davik J."/>
            <person name="Ashrafi H."/>
            <person name="Aiden E.L."/>
            <person name="Borodovsky M."/>
            <person name="Worthington M."/>
        </authorList>
    </citation>
    <scope>NUCLEOTIDE SEQUENCE [LARGE SCALE GENOMIC DNA]</scope>
    <source>
        <strain evidence="2">PI 553951</strain>
    </source>
</reference>
<dbReference type="PROSITE" id="PS50994">
    <property type="entry name" value="INTEGRASE"/>
    <property type="match status" value="1"/>
</dbReference>
<gene>
    <name evidence="2" type="ORF">M0R45_030468</name>
</gene>
<accession>A0AAW1WDC2</accession>
<dbReference type="Proteomes" id="UP001457282">
    <property type="component" value="Unassembled WGS sequence"/>
</dbReference>
<dbReference type="PANTHER" id="PTHR48475">
    <property type="entry name" value="RIBONUCLEASE H"/>
    <property type="match status" value="1"/>
</dbReference>